<name>A0A5N6QE33_9ROSI</name>
<dbReference type="EC" id="6.3.4.2" evidence="9"/>
<comment type="pathway">
    <text evidence="1 9">Pyrimidine metabolism; CTP biosynthesis via de novo pathway; CTP from UDP: step 2/2.</text>
</comment>
<dbReference type="PROSITE" id="PS51273">
    <property type="entry name" value="GATASE_TYPE_1"/>
    <property type="match status" value="1"/>
</dbReference>
<dbReference type="InterPro" id="IPR033828">
    <property type="entry name" value="GATase1_CTP_Synthase"/>
</dbReference>
<dbReference type="EMBL" id="CM017321">
    <property type="protein sequence ID" value="KAE7996450.1"/>
    <property type="molecule type" value="Genomic_DNA"/>
</dbReference>
<accession>A0A5N6QE33</accession>
<dbReference type="GO" id="GO:0019856">
    <property type="term" value="P:pyrimidine nucleobase biosynthetic process"/>
    <property type="evidence" value="ECO:0007669"/>
    <property type="project" value="TreeGrafter"/>
</dbReference>
<evidence type="ECO:0000256" key="3">
    <source>
        <dbReference type="ARBA" id="ARBA00022598"/>
    </source>
</evidence>
<evidence type="ECO:0000256" key="5">
    <source>
        <dbReference type="ARBA" id="ARBA00022840"/>
    </source>
</evidence>
<keyword evidence="3 9" id="KW-0436">Ligase</keyword>
<evidence type="ECO:0000256" key="8">
    <source>
        <dbReference type="ARBA" id="ARBA00047781"/>
    </source>
</evidence>
<evidence type="ECO:0000313" key="13">
    <source>
        <dbReference type="Proteomes" id="UP000327013"/>
    </source>
</evidence>
<keyword evidence="4 9" id="KW-0547">Nucleotide-binding</keyword>
<evidence type="ECO:0000256" key="9">
    <source>
        <dbReference type="RuleBase" id="RU810713"/>
    </source>
</evidence>
<dbReference type="FunFam" id="3.40.50.880:FF:000012">
    <property type="entry name" value="CTP synthase"/>
    <property type="match status" value="1"/>
</dbReference>
<dbReference type="Pfam" id="PF00117">
    <property type="entry name" value="GATase"/>
    <property type="match status" value="1"/>
</dbReference>
<dbReference type="InterPro" id="IPR017926">
    <property type="entry name" value="GATASE"/>
</dbReference>
<dbReference type="SUPFAM" id="SSF52317">
    <property type="entry name" value="Class I glutamine amidotransferase-like"/>
    <property type="match status" value="1"/>
</dbReference>
<dbReference type="OrthoDB" id="1739076at2759"/>
<evidence type="ECO:0000259" key="10">
    <source>
        <dbReference type="Pfam" id="PF00117"/>
    </source>
</evidence>
<sequence>MKYVLVTGGVVSGLGKGVTASSIGLLLKACGLRITSIKIDPYLNTDAGTMSPSEHGEVFVLDDGGESVIDKERKGDYLGKTVQVVPHITDAIQEWIERVAMIPVDGKPGPADVCVIELGGTIGDIESMPFIEALGQFSYRVGTGNFCLIHVSLVPVLNVVGEQKTKPTQHSVRGLRGLGLTPHILACRMKLAQFCHVTEENIITLYDVPNIWHIPSLLRDQKAHEAILKVLNLLGKAGQPALEEWTSRTAICDKLHEPVHIAMVGKYTGLSDSYLSVLKALVHASVFNRKKLFVDWVPASDLEDATAKENPDAYKAAWKLLKGADGILVPGGFGDRGVEGKILAAKYARENKIPFLGICLGMQIAVIEFARSVIGLQDANSTEFDPNTRNPCVIFMPEGSKTRMGGTMRLGSRRTFFQVLNCKSAKLYGSKSFIDERHRHRYEVNPDMVACLEKAGLSFAGKDETGRRMEIIELPNHPYFIGVQFHPEFKSRPGKPSPLFLGLIAAACGELDAVFLGNGSHQRNIPNGVGNHTAKIKAYQNGSATKATNALPDGVYSNGNGIYL</sequence>
<dbReference type="Gene3D" id="3.40.50.880">
    <property type="match status" value="1"/>
</dbReference>
<dbReference type="Gene3D" id="3.40.50.300">
    <property type="entry name" value="P-loop containing nucleotide triphosphate hydrolases"/>
    <property type="match status" value="2"/>
</dbReference>
<keyword evidence="13" id="KW-1185">Reference proteome</keyword>
<evidence type="ECO:0000256" key="2">
    <source>
        <dbReference type="ARBA" id="ARBA00007533"/>
    </source>
</evidence>
<dbReference type="CDD" id="cd03113">
    <property type="entry name" value="CTPS_N"/>
    <property type="match status" value="1"/>
</dbReference>
<dbReference type="NCBIfam" id="NF003792">
    <property type="entry name" value="PRK05380.1"/>
    <property type="match status" value="1"/>
</dbReference>
<dbReference type="NCBIfam" id="TIGR00337">
    <property type="entry name" value="PyrG"/>
    <property type="match status" value="1"/>
</dbReference>
<dbReference type="PANTHER" id="PTHR11550:SF34">
    <property type="entry name" value="CTP SYNTHASE"/>
    <property type="match status" value="1"/>
</dbReference>
<dbReference type="GO" id="GO:0044210">
    <property type="term" value="P:'de novo' CTP biosynthetic process"/>
    <property type="evidence" value="ECO:0007669"/>
    <property type="project" value="UniProtKB-UniRule"/>
</dbReference>
<comment type="catalytic activity">
    <reaction evidence="8 9">
        <text>UTP + L-glutamine + ATP + H2O = CTP + L-glutamate + ADP + phosphate + 2 H(+)</text>
        <dbReference type="Rhea" id="RHEA:26426"/>
        <dbReference type="ChEBI" id="CHEBI:15377"/>
        <dbReference type="ChEBI" id="CHEBI:15378"/>
        <dbReference type="ChEBI" id="CHEBI:29985"/>
        <dbReference type="ChEBI" id="CHEBI:30616"/>
        <dbReference type="ChEBI" id="CHEBI:37563"/>
        <dbReference type="ChEBI" id="CHEBI:43474"/>
        <dbReference type="ChEBI" id="CHEBI:46398"/>
        <dbReference type="ChEBI" id="CHEBI:58359"/>
        <dbReference type="ChEBI" id="CHEBI:456216"/>
        <dbReference type="EC" id="6.3.4.2"/>
    </reaction>
</comment>
<dbReference type="GO" id="GO:0042802">
    <property type="term" value="F:identical protein binding"/>
    <property type="evidence" value="ECO:0007669"/>
    <property type="project" value="TreeGrafter"/>
</dbReference>
<reference evidence="12 13" key="1">
    <citation type="submission" date="2019-06" db="EMBL/GenBank/DDBJ databases">
        <title>A chromosomal-level reference genome of Carpinus fangiana (Coryloideae, Betulaceae).</title>
        <authorList>
            <person name="Yang X."/>
            <person name="Wang Z."/>
            <person name="Zhang L."/>
            <person name="Hao G."/>
            <person name="Liu J."/>
            <person name="Yang Y."/>
        </authorList>
    </citation>
    <scope>NUCLEOTIDE SEQUENCE [LARGE SCALE GENOMIC DNA]</scope>
    <source>
        <strain evidence="12">Cfa_2016G</strain>
        <tissue evidence="12">Leaf</tissue>
    </source>
</reference>
<keyword evidence="7 9" id="KW-0665">Pyrimidine biosynthesis</keyword>
<dbReference type="Proteomes" id="UP000327013">
    <property type="component" value="Chromosome 1"/>
</dbReference>
<dbReference type="InterPro" id="IPR029062">
    <property type="entry name" value="Class_I_gatase-like"/>
</dbReference>
<dbReference type="AlphaFoldDB" id="A0A5N6QE33"/>
<evidence type="ECO:0000259" key="11">
    <source>
        <dbReference type="Pfam" id="PF06418"/>
    </source>
</evidence>
<gene>
    <name evidence="12" type="ORF">FH972_001173</name>
</gene>
<keyword evidence="6 9" id="KW-0315">Glutamine amidotransferase</keyword>
<dbReference type="PANTHER" id="PTHR11550">
    <property type="entry name" value="CTP SYNTHASE"/>
    <property type="match status" value="1"/>
</dbReference>
<dbReference type="InterPro" id="IPR004468">
    <property type="entry name" value="CTP_synthase"/>
</dbReference>
<feature type="domain" description="Glutamine amidotransferase" evidence="10">
    <location>
        <begin position="271"/>
        <end position="504"/>
    </location>
</feature>
<evidence type="ECO:0000256" key="1">
    <source>
        <dbReference type="ARBA" id="ARBA00005171"/>
    </source>
</evidence>
<dbReference type="SUPFAM" id="SSF52540">
    <property type="entry name" value="P-loop containing nucleoside triphosphate hydrolases"/>
    <property type="match status" value="1"/>
</dbReference>
<feature type="domain" description="CTP synthase N-terminal" evidence="11">
    <location>
        <begin position="67"/>
        <end position="233"/>
    </location>
</feature>
<dbReference type="UniPathway" id="UPA00159">
    <property type="reaction ID" value="UER00277"/>
</dbReference>
<dbReference type="InterPro" id="IPR017456">
    <property type="entry name" value="CTP_synthase_N"/>
</dbReference>
<dbReference type="InterPro" id="IPR027417">
    <property type="entry name" value="P-loop_NTPase"/>
</dbReference>
<evidence type="ECO:0000256" key="4">
    <source>
        <dbReference type="ARBA" id="ARBA00022741"/>
    </source>
</evidence>
<evidence type="ECO:0000256" key="7">
    <source>
        <dbReference type="ARBA" id="ARBA00022975"/>
    </source>
</evidence>
<dbReference type="Pfam" id="PF06418">
    <property type="entry name" value="CTP_synth_N"/>
    <property type="match status" value="1"/>
</dbReference>
<protein>
    <recommendedName>
        <fullName evidence="9">CTP synthase</fullName>
        <ecNumber evidence="9">6.3.4.2</ecNumber>
    </recommendedName>
    <alternativeName>
        <fullName evidence="9">UTP--ammonia ligase</fullName>
    </alternativeName>
</protein>
<keyword evidence="5 9" id="KW-0067">ATP-binding</keyword>
<dbReference type="CDD" id="cd01746">
    <property type="entry name" value="GATase1_CTP_Synthase"/>
    <property type="match status" value="1"/>
</dbReference>
<proteinExistence type="inferred from homology"/>
<comment type="similarity">
    <text evidence="2 9">Belongs to the CTP synthase family.</text>
</comment>
<comment type="function">
    <text evidence="9">Catalyzes the ATP-dependent amination of UTP to CTP with either L-glutamine or ammonia as the source of nitrogen.</text>
</comment>
<evidence type="ECO:0000313" key="12">
    <source>
        <dbReference type="EMBL" id="KAE7996450.1"/>
    </source>
</evidence>
<evidence type="ECO:0000256" key="6">
    <source>
        <dbReference type="ARBA" id="ARBA00022962"/>
    </source>
</evidence>
<organism evidence="12 13">
    <name type="scientific">Carpinus fangiana</name>
    <dbReference type="NCBI Taxonomy" id="176857"/>
    <lineage>
        <taxon>Eukaryota</taxon>
        <taxon>Viridiplantae</taxon>
        <taxon>Streptophyta</taxon>
        <taxon>Embryophyta</taxon>
        <taxon>Tracheophyta</taxon>
        <taxon>Spermatophyta</taxon>
        <taxon>Magnoliopsida</taxon>
        <taxon>eudicotyledons</taxon>
        <taxon>Gunneridae</taxon>
        <taxon>Pentapetalae</taxon>
        <taxon>rosids</taxon>
        <taxon>fabids</taxon>
        <taxon>Fagales</taxon>
        <taxon>Betulaceae</taxon>
        <taxon>Carpinus</taxon>
    </lineage>
</organism>
<dbReference type="GO" id="GO:0003883">
    <property type="term" value="F:CTP synthase activity"/>
    <property type="evidence" value="ECO:0007669"/>
    <property type="project" value="UniProtKB-UniRule"/>
</dbReference>
<dbReference type="GO" id="GO:0005524">
    <property type="term" value="F:ATP binding"/>
    <property type="evidence" value="ECO:0007669"/>
    <property type="project" value="UniProtKB-KW"/>
</dbReference>